<dbReference type="Gene3D" id="2.40.30.170">
    <property type="match status" value="1"/>
</dbReference>
<feature type="chain" id="PRO_5021027208" evidence="3">
    <location>
        <begin position="21"/>
        <end position="359"/>
    </location>
</feature>
<keyword evidence="2" id="KW-0175">Coiled coil</keyword>
<organism evidence="4 5">
    <name type="scientific">Dinghuibacter silviterrae</name>
    <dbReference type="NCBI Taxonomy" id="1539049"/>
    <lineage>
        <taxon>Bacteria</taxon>
        <taxon>Pseudomonadati</taxon>
        <taxon>Bacteroidota</taxon>
        <taxon>Chitinophagia</taxon>
        <taxon>Chitinophagales</taxon>
        <taxon>Chitinophagaceae</taxon>
        <taxon>Dinghuibacter</taxon>
    </lineage>
</organism>
<dbReference type="NCBIfam" id="TIGR01730">
    <property type="entry name" value="RND_mfp"/>
    <property type="match status" value="1"/>
</dbReference>
<dbReference type="RefSeq" id="WP_133996090.1">
    <property type="nucleotide sequence ID" value="NZ_SODV01000002.1"/>
</dbReference>
<dbReference type="SUPFAM" id="SSF111369">
    <property type="entry name" value="HlyD-like secretion proteins"/>
    <property type="match status" value="1"/>
</dbReference>
<protein>
    <submittedName>
        <fullName evidence="4">RND family efflux transporter MFP subunit</fullName>
    </submittedName>
</protein>
<dbReference type="PANTHER" id="PTHR30469">
    <property type="entry name" value="MULTIDRUG RESISTANCE PROTEIN MDTA"/>
    <property type="match status" value="1"/>
</dbReference>
<dbReference type="Gene3D" id="1.10.287.470">
    <property type="entry name" value="Helix hairpin bin"/>
    <property type="match status" value="1"/>
</dbReference>
<dbReference type="Proteomes" id="UP000294498">
    <property type="component" value="Unassembled WGS sequence"/>
</dbReference>
<evidence type="ECO:0000313" key="4">
    <source>
        <dbReference type="EMBL" id="TDW96112.1"/>
    </source>
</evidence>
<proteinExistence type="inferred from homology"/>
<dbReference type="PANTHER" id="PTHR30469:SF15">
    <property type="entry name" value="HLYD FAMILY OF SECRETION PROTEINS"/>
    <property type="match status" value="1"/>
</dbReference>
<sequence length="359" mass="37879">MRILLIIPAALLLHACGTPASGKSTAKTDNDTIPVQVMTLEGSGDPSAGIAVSGQFTTDDETQLSFKTGGVIHALLVKEGDRIHRGQLLATLDLTEINTQVQQAQLNLDKAKRDYQRIQNLYKDSVATLEQLQNAQTALDVAGQQVNAVRFNQNYSEIRAGEDGFVLRKLANPGQVVSPGTPVLETNGAGSKGWLLRVGLSDRQWAQIRLGDKARLETGALPGQTLSGTVSRKSEGVDPQTGTFSADIRVDAGGTHAAGVLAAGLFGKGVIQPIARSAANGTWAIPYQALLDGDGSSGYVFVTDDGHTAHKVRVRLSGMEKDRVIISDGLQNAHALIVSGSAYLTDSSPIRITSPNPAL</sequence>
<evidence type="ECO:0000256" key="3">
    <source>
        <dbReference type="SAM" id="SignalP"/>
    </source>
</evidence>
<reference evidence="4 5" key="1">
    <citation type="submission" date="2019-03" db="EMBL/GenBank/DDBJ databases">
        <title>Genomic Encyclopedia of Type Strains, Phase IV (KMG-IV): sequencing the most valuable type-strain genomes for metagenomic binning, comparative biology and taxonomic classification.</title>
        <authorList>
            <person name="Goeker M."/>
        </authorList>
    </citation>
    <scope>NUCLEOTIDE SEQUENCE [LARGE SCALE GENOMIC DNA]</scope>
    <source>
        <strain evidence="4 5">DSM 100059</strain>
    </source>
</reference>
<dbReference type="OrthoDB" id="9798190at2"/>
<dbReference type="InterPro" id="IPR006143">
    <property type="entry name" value="RND_pump_MFP"/>
</dbReference>
<feature type="signal peptide" evidence="3">
    <location>
        <begin position="1"/>
        <end position="20"/>
    </location>
</feature>
<keyword evidence="3" id="KW-0732">Signal</keyword>
<evidence type="ECO:0000256" key="2">
    <source>
        <dbReference type="SAM" id="Coils"/>
    </source>
</evidence>
<feature type="coiled-coil region" evidence="2">
    <location>
        <begin position="94"/>
        <end position="135"/>
    </location>
</feature>
<dbReference type="Gene3D" id="2.40.50.100">
    <property type="match status" value="1"/>
</dbReference>
<name>A0A4V3GKL4_9BACT</name>
<dbReference type="GO" id="GO:0015562">
    <property type="term" value="F:efflux transmembrane transporter activity"/>
    <property type="evidence" value="ECO:0007669"/>
    <property type="project" value="TreeGrafter"/>
</dbReference>
<accession>A0A4V3GKL4</accession>
<evidence type="ECO:0000313" key="5">
    <source>
        <dbReference type="Proteomes" id="UP000294498"/>
    </source>
</evidence>
<dbReference type="EMBL" id="SODV01000002">
    <property type="protein sequence ID" value="TDW96112.1"/>
    <property type="molecule type" value="Genomic_DNA"/>
</dbReference>
<comment type="similarity">
    <text evidence="1">Belongs to the membrane fusion protein (MFP) (TC 8.A.1) family.</text>
</comment>
<dbReference type="GO" id="GO:1990281">
    <property type="term" value="C:efflux pump complex"/>
    <property type="evidence" value="ECO:0007669"/>
    <property type="project" value="TreeGrafter"/>
</dbReference>
<gene>
    <name evidence="4" type="ORF">EDB95_3935</name>
</gene>
<dbReference type="Gene3D" id="2.40.420.20">
    <property type="match status" value="1"/>
</dbReference>
<evidence type="ECO:0000256" key="1">
    <source>
        <dbReference type="ARBA" id="ARBA00009477"/>
    </source>
</evidence>
<comment type="caution">
    <text evidence="4">The sequence shown here is derived from an EMBL/GenBank/DDBJ whole genome shotgun (WGS) entry which is preliminary data.</text>
</comment>
<dbReference type="AlphaFoldDB" id="A0A4V3GKL4"/>
<keyword evidence="5" id="KW-1185">Reference proteome</keyword>